<protein>
    <submittedName>
        <fullName evidence="2">Uncharacterized protein</fullName>
    </submittedName>
</protein>
<feature type="compositionally biased region" description="Basic and acidic residues" evidence="1">
    <location>
        <begin position="59"/>
        <end position="72"/>
    </location>
</feature>
<gene>
    <name evidence="2" type="ORF">CXY01_19520</name>
</gene>
<comment type="caution">
    <text evidence="2">The sequence shown here is derived from an EMBL/GenBank/DDBJ whole genome shotgun (WGS) entry which is preliminary data.</text>
</comment>
<dbReference type="EMBL" id="BJUB01000005">
    <property type="protein sequence ID" value="GEK21432.1"/>
    <property type="molecule type" value="Genomic_DNA"/>
</dbReference>
<organism evidence="2 3">
    <name type="scientific">Cellulomonas xylanilytica</name>
    <dbReference type="NCBI Taxonomy" id="233583"/>
    <lineage>
        <taxon>Bacteria</taxon>
        <taxon>Bacillati</taxon>
        <taxon>Actinomycetota</taxon>
        <taxon>Actinomycetes</taxon>
        <taxon>Micrococcales</taxon>
        <taxon>Cellulomonadaceae</taxon>
        <taxon>Cellulomonas</taxon>
    </lineage>
</organism>
<feature type="region of interest" description="Disordered" evidence="1">
    <location>
        <begin position="46"/>
        <end position="79"/>
    </location>
</feature>
<accession>A0A510V3H2</accession>
<evidence type="ECO:0000313" key="3">
    <source>
        <dbReference type="Proteomes" id="UP000321118"/>
    </source>
</evidence>
<sequence length="79" mass="8488">MRTYRAACPSREQVCAGDCKTPDLGSVGIAAQEAWWLVLYRGSEGLHDTEGRTPVSSPKDTDLLGKPGEGKRRTAPALT</sequence>
<evidence type="ECO:0000256" key="1">
    <source>
        <dbReference type="SAM" id="MobiDB-lite"/>
    </source>
</evidence>
<reference evidence="2 3" key="1">
    <citation type="submission" date="2019-07" db="EMBL/GenBank/DDBJ databases">
        <title>Whole genome shotgun sequence of Cellulomonas xylanilytica NBRC 101102.</title>
        <authorList>
            <person name="Hosoyama A."/>
            <person name="Uohara A."/>
            <person name="Ohji S."/>
            <person name="Ichikawa N."/>
        </authorList>
    </citation>
    <scope>NUCLEOTIDE SEQUENCE [LARGE SCALE GENOMIC DNA]</scope>
    <source>
        <strain evidence="2 3">NBRC 101102</strain>
    </source>
</reference>
<proteinExistence type="predicted"/>
<keyword evidence="3" id="KW-1185">Reference proteome</keyword>
<evidence type="ECO:0000313" key="2">
    <source>
        <dbReference type="EMBL" id="GEK21432.1"/>
    </source>
</evidence>
<dbReference type="Proteomes" id="UP000321118">
    <property type="component" value="Unassembled WGS sequence"/>
</dbReference>
<dbReference type="AlphaFoldDB" id="A0A510V3H2"/>
<name>A0A510V3H2_9CELL</name>